<evidence type="ECO:0000256" key="1">
    <source>
        <dbReference type="ARBA" id="ARBA00004496"/>
    </source>
</evidence>
<evidence type="ECO:0000256" key="3">
    <source>
        <dbReference type="ARBA" id="ARBA00022443"/>
    </source>
</evidence>
<keyword evidence="6 7" id="KW-0802">TPR repeat</keyword>
<evidence type="ECO:0000313" key="8">
    <source>
        <dbReference type="EMBL" id="RKO82980.1"/>
    </source>
</evidence>
<dbReference type="Gene3D" id="1.25.40.10">
    <property type="entry name" value="Tetratricopeptide repeat domain"/>
    <property type="match status" value="1"/>
</dbReference>
<evidence type="ECO:0000256" key="7">
    <source>
        <dbReference type="PROSITE-ProRule" id="PRU00339"/>
    </source>
</evidence>
<name>A0A4P9VXF6_9FUNG</name>
<evidence type="ECO:0000256" key="5">
    <source>
        <dbReference type="ARBA" id="ARBA00022737"/>
    </source>
</evidence>
<dbReference type="AlphaFoldDB" id="A0A4P9VXF6"/>
<accession>A0A4P9VXF6</accession>
<dbReference type="PROSITE" id="PS50005">
    <property type="entry name" value="TPR"/>
    <property type="match status" value="1"/>
</dbReference>
<dbReference type="FunFam" id="1.25.40.10:FF:000017">
    <property type="entry name" value="NADPH oxidase regulator NoxR"/>
    <property type="match status" value="1"/>
</dbReference>
<keyword evidence="4" id="KW-0963">Cytoplasm</keyword>
<sequence length="220" mass="24454">MSTKEQLRLWDDGLQAYRVGDLDAALEMFQSVGDYSRINFNIAMIFCQTGDHASAVEMLTQSLSKDPFLAVAYFQRGYSEFMLGDYEMAEEDFTQAIELLRENDSIDYTQLSLSFELRRSEVLHNRAMCAHQLGDMQAATDDMNAAMTTAANDHKMRLGTSMRSGITSLSLFAVPGSTLFEVAKSKIANLEKKSFLKDAKVLLSTDGEEKFSGFSGAAIL</sequence>
<evidence type="ECO:0000256" key="2">
    <source>
        <dbReference type="ARBA" id="ARBA00008051"/>
    </source>
</evidence>
<reference evidence="9" key="1">
    <citation type="journal article" date="2018" name="Nat. Microbiol.">
        <title>Leveraging single-cell genomics to expand the fungal tree of life.</title>
        <authorList>
            <person name="Ahrendt S.R."/>
            <person name="Quandt C.A."/>
            <person name="Ciobanu D."/>
            <person name="Clum A."/>
            <person name="Salamov A."/>
            <person name="Andreopoulos B."/>
            <person name="Cheng J.F."/>
            <person name="Woyke T."/>
            <person name="Pelin A."/>
            <person name="Henrissat B."/>
            <person name="Reynolds N.K."/>
            <person name="Benny G.L."/>
            <person name="Smith M.E."/>
            <person name="James T.Y."/>
            <person name="Grigoriev I.V."/>
        </authorList>
    </citation>
    <scope>NUCLEOTIDE SEQUENCE [LARGE SCALE GENOMIC DNA]</scope>
</reference>
<keyword evidence="9" id="KW-1185">Reference proteome</keyword>
<gene>
    <name evidence="8" type="ORF">BDK51DRAFT_14713</name>
</gene>
<proteinExistence type="inferred from homology"/>
<keyword evidence="3" id="KW-0728">SH3 domain</keyword>
<dbReference type="GO" id="GO:0005737">
    <property type="term" value="C:cytoplasm"/>
    <property type="evidence" value="ECO:0007669"/>
    <property type="project" value="UniProtKB-SubCell"/>
</dbReference>
<dbReference type="PANTHER" id="PTHR15175:SF0">
    <property type="entry name" value="SH3 DOMAIN-CONTAINING PROTEIN C23A1.17"/>
    <property type="match status" value="1"/>
</dbReference>
<dbReference type="InterPro" id="IPR051864">
    <property type="entry name" value="NCF2_NOXA1"/>
</dbReference>
<evidence type="ECO:0000313" key="9">
    <source>
        <dbReference type="Proteomes" id="UP000269721"/>
    </source>
</evidence>
<evidence type="ECO:0000256" key="6">
    <source>
        <dbReference type="ARBA" id="ARBA00022803"/>
    </source>
</evidence>
<dbReference type="EMBL" id="ML001825">
    <property type="protein sequence ID" value="RKO82980.1"/>
    <property type="molecule type" value="Genomic_DNA"/>
</dbReference>
<feature type="non-terminal residue" evidence="8">
    <location>
        <position position="220"/>
    </location>
</feature>
<dbReference type="Pfam" id="PF13181">
    <property type="entry name" value="TPR_8"/>
    <property type="match status" value="2"/>
</dbReference>
<organism evidence="8 9">
    <name type="scientific">Blyttiomyces helicus</name>
    <dbReference type="NCBI Taxonomy" id="388810"/>
    <lineage>
        <taxon>Eukaryota</taxon>
        <taxon>Fungi</taxon>
        <taxon>Fungi incertae sedis</taxon>
        <taxon>Chytridiomycota</taxon>
        <taxon>Chytridiomycota incertae sedis</taxon>
        <taxon>Chytridiomycetes</taxon>
        <taxon>Chytridiomycetes incertae sedis</taxon>
        <taxon>Blyttiomyces</taxon>
    </lineage>
</organism>
<dbReference type="SMART" id="SM00028">
    <property type="entry name" value="TPR"/>
    <property type="match status" value="3"/>
</dbReference>
<keyword evidence="5" id="KW-0677">Repeat</keyword>
<dbReference type="OrthoDB" id="9450131at2759"/>
<dbReference type="Proteomes" id="UP000269721">
    <property type="component" value="Unassembled WGS sequence"/>
</dbReference>
<dbReference type="InterPro" id="IPR011990">
    <property type="entry name" value="TPR-like_helical_dom_sf"/>
</dbReference>
<evidence type="ECO:0000256" key="4">
    <source>
        <dbReference type="ARBA" id="ARBA00022490"/>
    </source>
</evidence>
<dbReference type="SUPFAM" id="SSF48452">
    <property type="entry name" value="TPR-like"/>
    <property type="match status" value="1"/>
</dbReference>
<protein>
    <submittedName>
        <fullName evidence="8">Uncharacterized protein</fullName>
    </submittedName>
</protein>
<comment type="subcellular location">
    <subcellularLocation>
        <location evidence="1">Cytoplasm</location>
    </subcellularLocation>
</comment>
<dbReference type="Pfam" id="PF00515">
    <property type="entry name" value="TPR_1"/>
    <property type="match status" value="1"/>
</dbReference>
<feature type="repeat" description="TPR" evidence="7">
    <location>
        <begin position="70"/>
        <end position="103"/>
    </location>
</feature>
<comment type="similarity">
    <text evidence="2">Belongs to the NCF2/NOXA1 family.</text>
</comment>
<dbReference type="PANTHER" id="PTHR15175">
    <property type="entry name" value="NEUTROPHIL CYTOSOLIC FACTOR 2, NEUTROPHIL NADPH OXIDASE FACTOR 2"/>
    <property type="match status" value="1"/>
</dbReference>
<dbReference type="InterPro" id="IPR019734">
    <property type="entry name" value="TPR_rpt"/>
</dbReference>